<gene>
    <name evidence="2" type="ORF">FLAG1_11477</name>
</gene>
<dbReference type="EMBL" id="JXCE01000891">
    <property type="protein sequence ID" value="KPA35801.1"/>
    <property type="molecule type" value="Genomic_DNA"/>
</dbReference>
<proteinExistence type="predicted"/>
<sequence length="144" mass="16820">MPRRHQKKCSSTASKDSNPPYLAPYEFSHGGFAKTDGGMQLETHQIMHHLRGQVEEQHRLELHHPLAEPQLWVADIPQLECGQALSFFNKTVPIYMLRGGKQKRGLSWPFSIILHNYLYRKWFRPFRPDIERGQFIAKVINVND</sequence>
<feature type="region of interest" description="Disordered" evidence="1">
    <location>
        <begin position="1"/>
        <end position="21"/>
    </location>
</feature>
<dbReference type="AlphaFoldDB" id="A0A0N0DAW7"/>
<accession>A0A0N0DAW7</accession>
<comment type="caution">
    <text evidence="2">The sequence shown here is derived from an EMBL/GenBank/DDBJ whole genome shotgun (WGS) entry which is preliminary data.</text>
</comment>
<evidence type="ECO:0000313" key="2">
    <source>
        <dbReference type="EMBL" id="KPA35801.1"/>
    </source>
</evidence>
<dbReference type="Proteomes" id="UP000037904">
    <property type="component" value="Unassembled WGS sequence"/>
</dbReference>
<reference evidence="2 3" key="1">
    <citation type="submission" date="2015-04" db="EMBL/GenBank/DDBJ databases">
        <title>The draft genome sequence of Fusarium langsethiae, a T-2/HT-2 mycotoxin producer.</title>
        <authorList>
            <person name="Lysoe E."/>
            <person name="Divon H.H."/>
            <person name="Terzi V."/>
            <person name="Orru L."/>
            <person name="Lamontanara A."/>
            <person name="Kolseth A.-K."/>
            <person name="Frandsen R.J."/>
            <person name="Nielsen K."/>
            <person name="Thrane U."/>
        </authorList>
    </citation>
    <scope>NUCLEOTIDE SEQUENCE [LARGE SCALE GENOMIC DNA]</scope>
    <source>
        <strain evidence="2 3">Fl201059</strain>
    </source>
</reference>
<evidence type="ECO:0000313" key="3">
    <source>
        <dbReference type="Proteomes" id="UP000037904"/>
    </source>
</evidence>
<name>A0A0N0DAW7_FUSLA</name>
<organism evidence="2 3">
    <name type="scientific">Fusarium langsethiae</name>
    <dbReference type="NCBI Taxonomy" id="179993"/>
    <lineage>
        <taxon>Eukaryota</taxon>
        <taxon>Fungi</taxon>
        <taxon>Dikarya</taxon>
        <taxon>Ascomycota</taxon>
        <taxon>Pezizomycotina</taxon>
        <taxon>Sordariomycetes</taxon>
        <taxon>Hypocreomycetidae</taxon>
        <taxon>Hypocreales</taxon>
        <taxon>Nectriaceae</taxon>
        <taxon>Fusarium</taxon>
    </lineage>
</organism>
<evidence type="ECO:0000256" key="1">
    <source>
        <dbReference type="SAM" id="MobiDB-lite"/>
    </source>
</evidence>
<keyword evidence="3" id="KW-1185">Reference proteome</keyword>
<protein>
    <submittedName>
        <fullName evidence="2">Uncharacterized protein</fullName>
    </submittedName>
</protein>
<dbReference type="OrthoDB" id="3513679at2759"/>